<reference evidence="3" key="1">
    <citation type="submission" date="2019-08" db="EMBL/GenBank/DDBJ databases">
        <title>Carotenoids and Carotenoid Binding Proteins in the Halophilic Cyanobacterium Euhalothece sp. ZM00.</title>
        <authorList>
            <person name="Cho S.M."/>
            <person name="Song J.Y."/>
            <person name="Park Y.-I."/>
        </authorList>
    </citation>
    <scope>NUCLEOTIDE SEQUENCE [LARGE SCALE GENOMIC DNA]</scope>
    <source>
        <strain evidence="3">Z-M001</strain>
    </source>
</reference>
<dbReference type="OrthoDB" id="9800565at2"/>
<evidence type="ECO:0000313" key="4">
    <source>
        <dbReference type="Proteomes" id="UP000318453"/>
    </source>
</evidence>
<organism evidence="3 4">
    <name type="scientific">Euhalothece natronophila Z-M001</name>
    <dbReference type="NCBI Taxonomy" id="522448"/>
    <lineage>
        <taxon>Bacteria</taxon>
        <taxon>Bacillati</taxon>
        <taxon>Cyanobacteriota</taxon>
        <taxon>Cyanophyceae</taxon>
        <taxon>Oscillatoriophycideae</taxon>
        <taxon>Chroococcales</taxon>
        <taxon>Halothecacae</taxon>
        <taxon>Halothece cluster</taxon>
        <taxon>Euhalothece</taxon>
    </lineage>
</organism>
<dbReference type="Gene3D" id="3.60.21.10">
    <property type="match status" value="1"/>
</dbReference>
<accession>A0A5B8NSN9</accession>
<evidence type="ECO:0000313" key="3">
    <source>
        <dbReference type="EMBL" id="QDZ41369.1"/>
    </source>
</evidence>
<dbReference type="InterPro" id="IPR011152">
    <property type="entry name" value="Pesterase_MJ0912"/>
</dbReference>
<dbReference type="InterPro" id="IPR029052">
    <property type="entry name" value="Metallo-depent_PP-like"/>
</dbReference>
<dbReference type="PIRSF" id="PIRSF000883">
    <property type="entry name" value="Pesterase_MJ0912"/>
    <property type="match status" value="1"/>
</dbReference>
<dbReference type="GO" id="GO:0016791">
    <property type="term" value="F:phosphatase activity"/>
    <property type="evidence" value="ECO:0007669"/>
    <property type="project" value="TreeGrafter"/>
</dbReference>
<dbReference type="EMBL" id="CP042326">
    <property type="protein sequence ID" value="QDZ41369.1"/>
    <property type="molecule type" value="Genomic_DNA"/>
</dbReference>
<feature type="domain" description="Calcineurin-like phosphoesterase" evidence="2">
    <location>
        <begin position="1"/>
        <end position="219"/>
    </location>
</feature>
<keyword evidence="4" id="KW-1185">Reference proteome</keyword>
<evidence type="ECO:0000256" key="1">
    <source>
        <dbReference type="ARBA" id="ARBA00008950"/>
    </source>
</evidence>
<comment type="similarity">
    <text evidence="1">Belongs to the metallophosphoesterase superfamily. YfcE family.</text>
</comment>
<dbReference type="KEGG" id="enn:FRE64_16320"/>
<protein>
    <submittedName>
        <fullName evidence="3">Metallophosphoesterase family protein</fullName>
    </submittedName>
</protein>
<dbReference type="SUPFAM" id="SSF56300">
    <property type="entry name" value="Metallo-dependent phosphatases"/>
    <property type="match status" value="1"/>
</dbReference>
<dbReference type="Proteomes" id="UP000318453">
    <property type="component" value="Chromosome"/>
</dbReference>
<proteinExistence type="inferred from homology"/>
<dbReference type="GO" id="GO:0005737">
    <property type="term" value="C:cytoplasm"/>
    <property type="evidence" value="ECO:0007669"/>
    <property type="project" value="TreeGrafter"/>
</dbReference>
<dbReference type="InterPro" id="IPR024654">
    <property type="entry name" value="Calcineurin-like_PHP_lpxH"/>
</dbReference>
<dbReference type="AlphaFoldDB" id="A0A5B8NSN9"/>
<dbReference type="Pfam" id="PF12850">
    <property type="entry name" value="Metallophos_2"/>
    <property type="match status" value="1"/>
</dbReference>
<name>A0A5B8NSN9_9CHRO</name>
<dbReference type="PANTHER" id="PTHR42850:SF2">
    <property type="entry name" value="BLL5683 PROTEIN"/>
    <property type="match status" value="1"/>
</dbReference>
<dbReference type="PANTHER" id="PTHR42850">
    <property type="entry name" value="METALLOPHOSPHOESTERASE"/>
    <property type="match status" value="1"/>
</dbReference>
<dbReference type="InterPro" id="IPR050126">
    <property type="entry name" value="Ap4A_hydrolase"/>
</dbReference>
<sequence>MKLAVISCIHGNYEALKAVLSDIEAQKADHIYCLGDLVGYGPYPNEVVELIRSLNIPTCQGCWDEDVVEGLDACECSYPSQIAEKRGRIAHEWTNEVIKPENREYLANLPMTLSYNNLCFVHGSPNSQHEYLLPDTSAFIAMERVLSTGADTLFCGHTHIPYVRHLDNMNLSVKIQDTQAREQQQHFTTPLKQIINAGSVGEPRHGKPDATYVLYDTETHEVTLREVPYNYTETCLAILEQGLPPIFAWRLARGMEFAEKADDPTHVCQK</sequence>
<gene>
    <name evidence="3" type="ORF">FRE64_16320</name>
</gene>
<evidence type="ECO:0000259" key="2">
    <source>
        <dbReference type="Pfam" id="PF12850"/>
    </source>
</evidence>
<dbReference type="RefSeq" id="WP_146297203.1">
    <property type="nucleotide sequence ID" value="NZ_CP042326.1"/>
</dbReference>